<name>A0A1M5P8E8_9FLAO</name>
<protein>
    <recommendedName>
        <fullName evidence="4">WD40-like Beta Propeller Repeat</fullName>
    </recommendedName>
</protein>
<evidence type="ECO:0000313" key="3">
    <source>
        <dbReference type="Proteomes" id="UP000184532"/>
    </source>
</evidence>
<dbReference type="SUPFAM" id="SSF69304">
    <property type="entry name" value="Tricorn protease N-terminal domain"/>
    <property type="match status" value="1"/>
</dbReference>
<dbReference type="AlphaFoldDB" id="A0A1M5P8E8"/>
<evidence type="ECO:0008006" key="4">
    <source>
        <dbReference type="Google" id="ProtNLM"/>
    </source>
</evidence>
<dbReference type="Gene3D" id="2.120.10.30">
    <property type="entry name" value="TolB, C-terminal domain"/>
    <property type="match status" value="1"/>
</dbReference>
<accession>A0A1M5P8E8</accession>
<dbReference type="InterPro" id="IPR011042">
    <property type="entry name" value="6-blade_b-propeller_TolB-like"/>
</dbReference>
<dbReference type="PANTHER" id="PTHR36842">
    <property type="entry name" value="PROTEIN TOLB HOMOLOG"/>
    <property type="match status" value="1"/>
</dbReference>
<evidence type="ECO:0000313" key="2">
    <source>
        <dbReference type="EMBL" id="SHG98084.1"/>
    </source>
</evidence>
<dbReference type="Proteomes" id="UP000184532">
    <property type="component" value="Unassembled WGS sequence"/>
</dbReference>
<feature type="compositionally biased region" description="Acidic residues" evidence="1">
    <location>
        <begin position="31"/>
        <end position="43"/>
    </location>
</feature>
<dbReference type="EMBL" id="FQWL01000006">
    <property type="protein sequence ID" value="SHG98084.1"/>
    <property type="molecule type" value="Genomic_DNA"/>
</dbReference>
<dbReference type="STRING" id="570519.SAMN04488116_3132"/>
<dbReference type="PANTHER" id="PTHR36842:SF1">
    <property type="entry name" value="PROTEIN TOLB"/>
    <property type="match status" value="1"/>
</dbReference>
<reference evidence="3" key="1">
    <citation type="submission" date="2016-11" db="EMBL/GenBank/DDBJ databases">
        <authorList>
            <person name="Varghese N."/>
            <person name="Submissions S."/>
        </authorList>
    </citation>
    <scope>NUCLEOTIDE SEQUENCE [LARGE SCALE GENOMIC DNA]</scope>
    <source>
        <strain evidence="3">DSM 22638</strain>
    </source>
</reference>
<gene>
    <name evidence="2" type="ORF">SAMN04488116_3132</name>
</gene>
<organism evidence="2 3">
    <name type="scientific">Flagellimonas flava</name>
    <dbReference type="NCBI Taxonomy" id="570519"/>
    <lineage>
        <taxon>Bacteria</taxon>
        <taxon>Pseudomonadati</taxon>
        <taxon>Bacteroidota</taxon>
        <taxon>Flavobacteriia</taxon>
        <taxon>Flavobacteriales</taxon>
        <taxon>Flavobacteriaceae</taxon>
        <taxon>Flagellimonas</taxon>
    </lineage>
</organism>
<keyword evidence="3" id="KW-1185">Reference proteome</keyword>
<sequence length="318" mass="35659">MGIVMLALSLIACQRGPKKTAKTTEQASQENIDETSMEGNGEEVSEKGTADLGPNFNPVGSEVAYYSYVSENPPVARIFISNLDGSNTRQVSHLDSIGFHVEPKWSRDGKKIVYTSFLEVGSRMMVVDADGENPTELATVSDDGFHMFTSWDLSGDGYFFFHWPKEEFTPDAYYAYYAKDGKVERLTENGKTNRPQITEDGVLYINRVESETPYVATKQLYDMENKKIIKDIPELEGEFIVGKHTVKSVENEDSTTFVLEDLQGNDLKELGTVPYKKIMFTTIDKNLEYVAYNTDFADGAEIHLLKIATGEIIKVTKN</sequence>
<proteinExistence type="predicted"/>
<evidence type="ECO:0000256" key="1">
    <source>
        <dbReference type="SAM" id="MobiDB-lite"/>
    </source>
</evidence>
<feature type="region of interest" description="Disordered" evidence="1">
    <location>
        <begin position="17"/>
        <end position="53"/>
    </location>
</feature>